<evidence type="ECO:0000313" key="4">
    <source>
        <dbReference type="Proteomes" id="UP000636479"/>
    </source>
</evidence>
<sequence>MASTQSVVKTRAGHRQGEQQALVPAVYMPSTPDSTAPTVHITNIYVELAADDYSVARVRGATSGLPRHSRHRAETREIVELREPTTAERLCLVLQASAIATVLTLLLLTGAVYWFTG</sequence>
<accession>A0A8H6SM89</accession>
<evidence type="ECO:0000313" key="3">
    <source>
        <dbReference type="EMBL" id="KAF7302218.1"/>
    </source>
</evidence>
<dbReference type="Proteomes" id="UP000636479">
    <property type="component" value="Unassembled WGS sequence"/>
</dbReference>
<feature type="transmembrane region" description="Helical" evidence="2">
    <location>
        <begin position="90"/>
        <end position="115"/>
    </location>
</feature>
<dbReference type="AlphaFoldDB" id="A0A8H6SM89"/>
<proteinExistence type="predicted"/>
<reference evidence="3" key="1">
    <citation type="submission" date="2020-05" db="EMBL/GenBank/DDBJ databases">
        <title>Mycena genomes resolve the evolution of fungal bioluminescence.</title>
        <authorList>
            <person name="Tsai I.J."/>
        </authorList>
    </citation>
    <scope>NUCLEOTIDE SEQUENCE</scope>
    <source>
        <strain evidence="3">171206Taipei</strain>
    </source>
</reference>
<name>A0A8H6SM89_9AGAR</name>
<dbReference type="EMBL" id="JACAZF010000006">
    <property type="protein sequence ID" value="KAF7302218.1"/>
    <property type="molecule type" value="Genomic_DNA"/>
</dbReference>
<feature type="region of interest" description="Disordered" evidence="1">
    <location>
        <begin position="1"/>
        <end position="21"/>
    </location>
</feature>
<keyword evidence="2" id="KW-1133">Transmembrane helix</keyword>
<protein>
    <submittedName>
        <fullName evidence="3">Uncharacterized protein</fullName>
    </submittedName>
</protein>
<comment type="caution">
    <text evidence="3">The sequence shown here is derived from an EMBL/GenBank/DDBJ whole genome shotgun (WGS) entry which is preliminary data.</text>
</comment>
<evidence type="ECO:0000256" key="1">
    <source>
        <dbReference type="SAM" id="MobiDB-lite"/>
    </source>
</evidence>
<organism evidence="3 4">
    <name type="scientific">Mycena indigotica</name>
    <dbReference type="NCBI Taxonomy" id="2126181"/>
    <lineage>
        <taxon>Eukaryota</taxon>
        <taxon>Fungi</taxon>
        <taxon>Dikarya</taxon>
        <taxon>Basidiomycota</taxon>
        <taxon>Agaricomycotina</taxon>
        <taxon>Agaricomycetes</taxon>
        <taxon>Agaricomycetidae</taxon>
        <taxon>Agaricales</taxon>
        <taxon>Marasmiineae</taxon>
        <taxon>Mycenaceae</taxon>
        <taxon>Mycena</taxon>
    </lineage>
</organism>
<keyword evidence="2" id="KW-0472">Membrane</keyword>
<keyword evidence="2" id="KW-0812">Transmembrane</keyword>
<evidence type="ECO:0000256" key="2">
    <source>
        <dbReference type="SAM" id="Phobius"/>
    </source>
</evidence>
<keyword evidence="4" id="KW-1185">Reference proteome</keyword>
<gene>
    <name evidence="3" type="ORF">MIND_00788800</name>
</gene>
<dbReference type="GeneID" id="59347090"/>
<dbReference type="RefSeq" id="XP_037220218.1">
    <property type="nucleotide sequence ID" value="XM_037364574.1"/>
</dbReference>